<organism evidence="1 2">
    <name type="scientific">Mycobacterium phage Phrappuccino</name>
    <dbReference type="NCBI Taxonomy" id="2591223"/>
    <lineage>
        <taxon>Viruses</taxon>
        <taxon>Duplodnaviria</taxon>
        <taxon>Heunggongvirae</taxon>
        <taxon>Uroviricota</taxon>
        <taxon>Caudoviricetes</taxon>
        <taxon>Phrappuccinovirus</taxon>
        <taxon>Phrappuccinovirus phrappuccino</taxon>
        <taxon>Phreappuccinovirus Phrappuccino</taxon>
    </lineage>
</organism>
<evidence type="ECO:0000313" key="1">
    <source>
        <dbReference type="EMBL" id="QDH91852.1"/>
    </source>
</evidence>
<dbReference type="Proteomes" id="UP000316777">
    <property type="component" value="Segment"/>
</dbReference>
<dbReference type="RefSeq" id="YP_010059866.1">
    <property type="nucleotide sequence ID" value="NC_054727.1"/>
</dbReference>
<name>A0A514DE14_9CAUD</name>
<keyword evidence="2" id="KW-1185">Reference proteome</keyword>
<reference evidence="1 2" key="1">
    <citation type="submission" date="2019-05" db="EMBL/GenBank/DDBJ databases">
        <authorList>
            <person name="Pope W.H."/>
            <person name="Garlena R.A."/>
            <person name="Russell D.A."/>
            <person name="Jacobs-Sera D."/>
            <person name="Hatfull G.F."/>
        </authorList>
    </citation>
    <scope>NUCLEOTIDE SEQUENCE [LARGE SCALE GENOMIC DNA]</scope>
</reference>
<evidence type="ECO:0000313" key="2">
    <source>
        <dbReference type="Proteomes" id="UP000316777"/>
    </source>
</evidence>
<sequence>MAITRVGATSATGTTASLPAGVQAGDLIVVVAWRNNSTSAPAVPAGYAAYGPIAGPTCSMVAGIKLASGPSDTVGTWSPATGVVVHVYRGGIGILGISNTGTSALMGFISSSVLSPNSSWVMRVGAHRTATNLVNGDLSDRYEFVTGVTNQLVSYDTAGPITSGSTGANNQAVNASSGWITLTIEIVEAGQDISTGLVDTFDEAFTLEDITTLAKWRKAVGTGESYARMHQGYLDTYADGTLNGTTVVWSQSHYSVQGTRCYVRPRSMNGGQPLWGLQESEADLSRGAYWGWSGLGMFAGYGQWTQVRFGFNNLDVRFSSGIALGIAPPLLSIRESGGTVYWEYSSDSGATWTEVGSAPTATVFPEWSGRRVKAVIGVGRQTSGDAGLSRWDNFNTTQTFTRGLKAKDFSDPFNEPTLNPDRWLQYPNSEPVAIIDGELQITGGSGVYSTALDMDEGELRFQVTKASWGGELFSEVFVSLAGALLSPPLIVFDMNSMTARVQFDVTEDYVGPFDYVEGDWFRFREVSNTLYIEQSSDGHEWTTLGSTTLAYVIANLSRTRLWIIPFTDGPVDFRLDNFNASGSAGQFFFLF</sequence>
<protein>
    <submittedName>
        <fullName evidence="1">Uncharacterized protein</fullName>
    </submittedName>
</protein>
<proteinExistence type="predicted"/>
<dbReference type="KEGG" id="vg:64767098"/>
<dbReference type="GeneID" id="64767098"/>
<dbReference type="EMBL" id="MK937592">
    <property type="protein sequence ID" value="QDH91852.1"/>
    <property type="molecule type" value="Genomic_DNA"/>
</dbReference>
<gene>
    <name evidence="1" type="primary">177</name>
    <name evidence="1" type="ORF">SEA_PHRAPPUCCINO_177</name>
</gene>
<accession>A0A514DE14</accession>